<dbReference type="EMBL" id="JGYX01000007">
    <property type="protein sequence ID" value="KFI59969.1"/>
    <property type="molecule type" value="Genomic_DNA"/>
</dbReference>
<proteinExistence type="predicted"/>
<feature type="transmembrane region" description="Helical" evidence="1">
    <location>
        <begin position="90"/>
        <end position="111"/>
    </location>
</feature>
<comment type="caution">
    <text evidence="3">The sequence shown here is derived from an EMBL/GenBank/DDBJ whole genome shotgun (WGS) entry which is preliminary data.</text>
</comment>
<evidence type="ECO:0000259" key="2">
    <source>
        <dbReference type="Pfam" id="PF02517"/>
    </source>
</evidence>
<evidence type="ECO:0000313" key="3">
    <source>
        <dbReference type="EMBL" id="KFI59969.1"/>
    </source>
</evidence>
<keyword evidence="3" id="KW-0378">Hydrolase</keyword>
<keyword evidence="1" id="KW-0472">Membrane</keyword>
<keyword evidence="1" id="KW-0812">Transmembrane</keyword>
<protein>
    <submittedName>
        <fullName evidence="3">CAAX amino protease</fullName>
    </submittedName>
</protein>
<feature type="transmembrane region" description="Helical" evidence="1">
    <location>
        <begin position="12"/>
        <end position="37"/>
    </location>
</feature>
<keyword evidence="1" id="KW-1133">Transmembrane helix</keyword>
<dbReference type="InterPro" id="IPR003675">
    <property type="entry name" value="Rce1/LyrA-like_dom"/>
</dbReference>
<dbReference type="OrthoDB" id="3429192at2"/>
<dbReference type="PANTHER" id="PTHR36435:SF1">
    <property type="entry name" value="CAAX AMINO TERMINAL PROTEASE FAMILY PROTEIN"/>
    <property type="match status" value="1"/>
</dbReference>
<dbReference type="eggNOG" id="COG1266">
    <property type="taxonomic scope" value="Bacteria"/>
</dbReference>
<gene>
    <name evidence="3" type="ORF">BIGA_1643</name>
</gene>
<name>A0A087AMG9_9BIFI</name>
<dbReference type="PANTHER" id="PTHR36435">
    <property type="entry name" value="SLR1288 PROTEIN"/>
    <property type="match status" value="1"/>
</dbReference>
<dbReference type="Proteomes" id="UP000029046">
    <property type="component" value="Unassembled WGS sequence"/>
</dbReference>
<feature type="transmembrane region" description="Helical" evidence="1">
    <location>
        <begin position="166"/>
        <end position="189"/>
    </location>
</feature>
<keyword evidence="3" id="KW-0645">Protease</keyword>
<dbReference type="GO" id="GO:0006508">
    <property type="term" value="P:proteolysis"/>
    <property type="evidence" value="ECO:0007669"/>
    <property type="project" value="UniProtKB-KW"/>
</dbReference>
<feature type="domain" description="CAAX prenyl protease 2/Lysostaphin resistance protein A-like" evidence="2">
    <location>
        <begin position="133"/>
        <end position="217"/>
    </location>
</feature>
<keyword evidence="4" id="KW-1185">Reference proteome</keyword>
<organism evidence="3 4">
    <name type="scientific">Bifidobacterium pullorum subsp. gallinarum</name>
    <dbReference type="NCBI Taxonomy" id="78344"/>
    <lineage>
        <taxon>Bacteria</taxon>
        <taxon>Bacillati</taxon>
        <taxon>Actinomycetota</taxon>
        <taxon>Actinomycetes</taxon>
        <taxon>Bifidobacteriales</taxon>
        <taxon>Bifidobacteriaceae</taxon>
        <taxon>Bifidobacterium</taxon>
    </lineage>
</organism>
<dbReference type="GO" id="GO:0080120">
    <property type="term" value="P:CAAX-box protein maturation"/>
    <property type="evidence" value="ECO:0007669"/>
    <property type="project" value="UniProtKB-ARBA"/>
</dbReference>
<dbReference type="Pfam" id="PF02517">
    <property type="entry name" value="Rce1-like"/>
    <property type="match status" value="1"/>
</dbReference>
<dbReference type="RefSeq" id="WP_051917212.1">
    <property type="nucleotide sequence ID" value="NZ_JGYX01000007.1"/>
</dbReference>
<feature type="transmembrane region" description="Helical" evidence="1">
    <location>
        <begin position="257"/>
        <end position="279"/>
    </location>
</feature>
<feature type="transmembrane region" description="Helical" evidence="1">
    <location>
        <begin position="49"/>
        <end position="69"/>
    </location>
</feature>
<sequence>MDWLTQARWRFGRIGAGACVMLAVWVALNMALSMMLVQAMGQNAVNAPIWLQFLISSGPLYLIAMPMGLMLMKAVPELPTRRFPMTPGRFFTLLLMCLPIMYGGNIIGNLLSMALSGGTAQNAIANLAMANDPAMIVFGVILGPIFEEWMFRKQIISRTRRYGEKLSILLSALMFALFHLNLFQFFYAFGLGLMFGYVYMRTSQLRYSIVMHMIVNFNGSVLAPWVLSQVDLEALATTDTTDPAAAQALLAQNGAGMMLVSGYGLLLIALSIAGVVLLITKRRTFEFYTTPEQLPKGLGGQTAFGNPGMVIYIAMCAALTALSMYGLF</sequence>
<feature type="transmembrane region" description="Helical" evidence="1">
    <location>
        <begin position="309"/>
        <end position="327"/>
    </location>
</feature>
<evidence type="ECO:0000313" key="4">
    <source>
        <dbReference type="Proteomes" id="UP000029046"/>
    </source>
</evidence>
<dbReference type="GO" id="GO:0004175">
    <property type="term" value="F:endopeptidase activity"/>
    <property type="evidence" value="ECO:0007669"/>
    <property type="project" value="UniProtKB-ARBA"/>
</dbReference>
<evidence type="ECO:0000256" key="1">
    <source>
        <dbReference type="SAM" id="Phobius"/>
    </source>
</evidence>
<dbReference type="AlphaFoldDB" id="A0A087AMG9"/>
<reference evidence="3 4" key="1">
    <citation type="submission" date="2014-03" db="EMBL/GenBank/DDBJ databases">
        <title>Genomics of Bifidobacteria.</title>
        <authorList>
            <person name="Ventura M."/>
            <person name="Milani C."/>
            <person name="Lugli G.A."/>
        </authorList>
    </citation>
    <scope>NUCLEOTIDE SEQUENCE [LARGE SCALE GENOMIC DNA]</scope>
    <source>
        <strain evidence="3 4">LMG 11586</strain>
    </source>
</reference>
<accession>A0A087AMG9</accession>
<feature type="transmembrane region" description="Helical" evidence="1">
    <location>
        <begin position="123"/>
        <end position="146"/>
    </location>
</feature>
<dbReference type="InterPro" id="IPR052710">
    <property type="entry name" value="CAAX_protease"/>
</dbReference>